<protein>
    <submittedName>
        <fullName evidence="6">Protein kinase activating protein dpb11</fullName>
    </submittedName>
</protein>
<dbReference type="CDD" id="cd18433">
    <property type="entry name" value="BRCT_Rad4_rpt3"/>
    <property type="match status" value="1"/>
</dbReference>
<dbReference type="InterPro" id="IPR020476">
    <property type="entry name" value="Nudix_hydrolase"/>
</dbReference>
<dbReference type="GO" id="GO:0007095">
    <property type="term" value="P:mitotic G2 DNA damage checkpoint signaling"/>
    <property type="evidence" value="ECO:0007669"/>
    <property type="project" value="TreeGrafter"/>
</dbReference>
<dbReference type="InterPro" id="IPR036420">
    <property type="entry name" value="BRCT_dom_sf"/>
</dbReference>
<evidence type="ECO:0000256" key="1">
    <source>
        <dbReference type="ARBA" id="ARBA00022737"/>
    </source>
</evidence>
<dbReference type="AlphaFoldDB" id="A0AAN9U115"/>
<organism evidence="6 7">
    <name type="scientific">Cytospora paraplurivora</name>
    <dbReference type="NCBI Taxonomy" id="2898453"/>
    <lineage>
        <taxon>Eukaryota</taxon>
        <taxon>Fungi</taxon>
        <taxon>Dikarya</taxon>
        <taxon>Ascomycota</taxon>
        <taxon>Pezizomycotina</taxon>
        <taxon>Sordariomycetes</taxon>
        <taxon>Sordariomycetidae</taxon>
        <taxon>Diaporthales</taxon>
        <taxon>Cytosporaceae</taxon>
        <taxon>Cytospora</taxon>
    </lineage>
</organism>
<dbReference type="SUPFAM" id="SSF52113">
    <property type="entry name" value="BRCT domain"/>
    <property type="match status" value="4"/>
</dbReference>
<evidence type="ECO:0000256" key="2">
    <source>
        <dbReference type="ARBA" id="ARBA00022801"/>
    </source>
</evidence>
<evidence type="ECO:0000259" key="4">
    <source>
        <dbReference type="PROSITE" id="PS50172"/>
    </source>
</evidence>
<comment type="caution">
    <text evidence="6">The sequence shown here is derived from an EMBL/GenBank/DDBJ whole genome shotgun (WGS) entry which is preliminary data.</text>
</comment>
<evidence type="ECO:0000256" key="3">
    <source>
        <dbReference type="SAM" id="MobiDB-lite"/>
    </source>
</evidence>
<dbReference type="Gene3D" id="3.40.50.10190">
    <property type="entry name" value="BRCT domain"/>
    <property type="match status" value="4"/>
</dbReference>
<dbReference type="Pfam" id="PF12738">
    <property type="entry name" value="PTCB-BRCT"/>
    <property type="match status" value="1"/>
</dbReference>
<dbReference type="PANTHER" id="PTHR13561:SF20">
    <property type="entry name" value="DNA TOPOISOMERASE 2-BINDING PROTEIN 1"/>
    <property type="match status" value="1"/>
</dbReference>
<feature type="region of interest" description="Disordered" evidence="3">
    <location>
        <begin position="414"/>
        <end position="436"/>
    </location>
</feature>
<proteinExistence type="predicted"/>
<dbReference type="CDD" id="cd17731">
    <property type="entry name" value="BRCT_TopBP1_rpt2_like"/>
    <property type="match status" value="1"/>
</dbReference>
<dbReference type="SMART" id="SM00292">
    <property type="entry name" value="BRCT"/>
    <property type="match status" value="2"/>
</dbReference>
<evidence type="ECO:0000259" key="5">
    <source>
        <dbReference type="PROSITE" id="PS51462"/>
    </source>
</evidence>
<feature type="domain" description="BRCT" evidence="4">
    <location>
        <begin position="322"/>
        <end position="391"/>
    </location>
</feature>
<accession>A0AAN9U115</accession>
<dbReference type="PROSITE" id="PS50172">
    <property type="entry name" value="BRCT"/>
    <property type="match status" value="3"/>
</dbReference>
<dbReference type="PRINTS" id="PR00502">
    <property type="entry name" value="NUDIXFAMILY"/>
</dbReference>
<dbReference type="CDD" id="cd02883">
    <property type="entry name" value="NUDIX_Hydrolase"/>
    <property type="match status" value="1"/>
</dbReference>
<dbReference type="Gene3D" id="3.90.79.10">
    <property type="entry name" value="Nucleoside Triphosphate Pyrophosphohydrolase"/>
    <property type="match status" value="1"/>
</dbReference>
<dbReference type="InterPro" id="IPR015797">
    <property type="entry name" value="NUDIX_hydrolase-like_dom_sf"/>
</dbReference>
<gene>
    <name evidence="6" type="primary">DPB11</name>
    <name evidence="6" type="ORF">SLS53_007562</name>
</gene>
<keyword evidence="6" id="KW-0808">Transferase</keyword>
<keyword evidence="1" id="KW-0677">Repeat</keyword>
<keyword evidence="6" id="KW-0418">Kinase</keyword>
<feature type="region of interest" description="Disordered" evidence="3">
    <location>
        <begin position="1032"/>
        <end position="1053"/>
    </location>
</feature>
<keyword evidence="7" id="KW-1185">Reference proteome</keyword>
<dbReference type="InterPro" id="IPR059215">
    <property type="entry name" value="BRCT2_TopBP1-like"/>
</dbReference>
<evidence type="ECO:0000313" key="6">
    <source>
        <dbReference type="EMBL" id="KAK7735330.1"/>
    </source>
</evidence>
<dbReference type="Pfam" id="PF00293">
    <property type="entry name" value="NUDIX"/>
    <property type="match status" value="1"/>
</dbReference>
<dbReference type="GO" id="GO:0016787">
    <property type="term" value="F:hydrolase activity"/>
    <property type="evidence" value="ECO:0007669"/>
    <property type="project" value="UniProtKB-KW"/>
</dbReference>
<evidence type="ECO:0000313" key="7">
    <source>
        <dbReference type="Proteomes" id="UP001320245"/>
    </source>
</evidence>
<dbReference type="Pfam" id="PF00533">
    <property type="entry name" value="BRCT"/>
    <property type="match status" value="1"/>
</dbReference>
<dbReference type="SUPFAM" id="SSF55811">
    <property type="entry name" value="Nudix"/>
    <property type="match status" value="1"/>
</dbReference>
<dbReference type="InterPro" id="IPR001357">
    <property type="entry name" value="BRCT_dom"/>
</dbReference>
<feature type="domain" description="BRCT" evidence="4">
    <location>
        <begin position="503"/>
        <end position="598"/>
    </location>
</feature>
<feature type="domain" description="Nudix hydrolase" evidence="5">
    <location>
        <begin position="39"/>
        <end position="185"/>
    </location>
</feature>
<dbReference type="GO" id="GO:0033314">
    <property type="term" value="P:mitotic DNA replication checkpoint signaling"/>
    <property type="evidence" value="ECO:0007669"/>
    <property type="project" value="TreeGrafter"/>
</dbReference>
<feature type="region of interest" description="Disordered" evidence="3">
    <location>
        <begin position="705"/>
        <end position="873"/>
    </location>
</feature>
<dbReference type="PANTHER" id="PTHR13561">
    <property type="entry name" value="DNA REPLICATION REGULATOR DPB11-RELATED"/>
    <property type="match status" value="1"/>
</dbReference>
<dbReference type="GO" id="GO:0016301">
    <property type="term" value="F:kinase activity"/>
    <property type="evidence" value="ECO:0007669"/>
    <property type="project" value="UniProtKB-KW"/>
</dbReference>
<dbReference type="EMBL" id="JAJSPL020000039">
    <property type="protein sequence ID" value="KAK7735330.1"/>
    <property type="molecule type" value="Genomic_DNA"/>
</dbReference>
<dbReference type="GO" id="GO:0006270">
    <property type="term" value="P:DNA replication initiation"/>
    <property type="evidence" value="ECO:0007669"/>
    <property type="project" value="TreeGrafter"/>
</dbReference>
<dbReference type="PROSITE" id="PS00893">
    <property type="entry name" value="NUDIX_BOX"/>
    <property type="match status" value="1"/>
</dbReference>
<dbReference type="InterPro" id="IPR020084">
    <property type="entry name" value="NUDIX_hydrolase_CS"/>
</dbReference>
<dbReference type="InterPro" id="IPR000086">
    <property type="entry name" value="NUDIX_hydrolase_dom"/>
</dbReference>
<feature type="compositionally biased region" description="Low complexity" evidence="3">
    <location>
        <begin position="941"/>
        <end position="955"/>
    </location>
</feature>
<name>A0AAN9U115_9PEZI</name>
<keyword evidence="2" id="KW-0378">Hydrolase</keyword>
<dbReference type="PROSITE" id="PS51462">
    <property type="entry name" value="NUDIX"/>
    <property type="match status" value="1"/>
</dbReference>
<feature type="region of interest" description="Disordered" evidence="3">
    <location>
        <begin position="906"/>
        <end position="976"/>
    </location>
</feature>
<dbReference type="Proteomes" id="UP001320245">
    <property type="component" value="Unassembled WGS sequence"/>
</dbReference>
<feature type="compositionally biased region" description="Acidic residues" evidence="3">
    <location>
        <begin position="844"/>
        <end position="863"/>
    </location>
</feature>
<sequence>MAPPPPPPGKFAFPPSLAPFNISKENYLSRVNAAGPVRLDGLIVGGLVFSDHHSEAEDRILLVQRASHDSMPNKWEIPGGAVDDGETILDALAREVWEESGLKVKQMEAAVREGEDVGAGDIFNATRGRVFSKFTFVVEAENSSEVRLDPNEHQDYVWATEEEFRAKRVERLDEGKGVTELVFTTSAQEAAISRAFVWRKESEIASNTADLGGIHKYDLTPDVTHLIVGEYDTPKYRHVAKERPDIKPMAVGWLEAVRNLWVKDEHIDFAALEKQWCLKAFETGGGHRDSEGNVGAKEKLLCCLTGFEDGKSSPEVATILERRQDIIDKIKANGGGYTGDLSRLVTHLIVRQPHGKKYTAARAWKIHVVALKWVADSIQRGMILDESLYDPLLPEEDLGKGAWNKREVRRSFLGKRQRSATTKPDEGRRKLRKTASMKLNSQRENMWGEILGQPSVEQSASHQTEELTQLLPGNSMLRPEESVSRAAESVDRGRIPFGGMENRGDTIFVSCCLYVFGFSDQQTEVLVNTVSSLGGTVVATIGDVTSSQGMSHRFVIVPQSADPASHPLVPDGVEVITECFVERCLHRKLLLNPREHVIGRPFPVFPIEGFDKLSICTAGFTDVDLLQVDRAIRQLGAKFEERFNAKCSLLLCTSLDGVRKQKLDLALIWRVPVVKASWLWECITQGKKVPIRDFMFPELSARAEKESDRLSKPLNRSKSTSDMTRRLTPKSLPGRIERPDRASLPGVDMSAFENTPLANTEPPVVRQKPSTRRDSNATVEFETAPTHQAEAGPISLRPTSRSSSRSGPHPLVNTSASDLNKISHKDHAPSQPRKPLSRVRSEVCDSEAGDDEGLGSFGDDDNAAEGAARAEADAADLEKRRLDQLKADAERVALSNKLTTLLGAPLRNNSLDSVPSAAGKEDTRPPSRRKRDVIGRAISNVSTASTGSVESSSLAGGLGRPVVIHDDDDSQGSDDAAAVPTATQIGYDDPEANKSKARLMSKMLGRKIPDDVSLKPSNEDRVSMAKVTPGENEFRRATGSRTTSAPDVPADGHLQHCTANTTGEDAARMDSVREEGSIITAHTDLIQSILRQHFVKNGEDSRCTIFIMQQGSIENIMDR</sequence>
<feature type="domain" description="BRCT" evidence="4">
    <location>
        <begin position="610"/>
        <end position="696"/>
    </location>
</feature>
<reference evidence="6 7" key="1">
    <citation type="journal article" date="2023" name="PLoS ONE">
        <title>Cytospora paraplurivora sp. nov. isolated from orchards with fruit tree decline syndrome in Ontario, Canada.</title>
        <authorList>
            <person name="Ilyukhin E."/>
            <person name="Nguyen H.D.T."/>
            <person name="Castle A.J."/>
            <person name="Ellouze W."/>
        </authorList>
    </citation>
    <scope>NUCLEOTIDE SEQUENCE [LARGE SCALE GENOMIC DNA]</scope>
    <source>
        <strain evidence="6 7">FDS-564</strain>
    </source>
</reference>